<sequence>MYSDYIFSTALEATLADTVIIFKAVDETARGQIVDKLNTYKNQIVAENKNYLPEQAAIVEDASVKSNGLYIYLVFSSNNDTLEKVIEKNIK</sequence>
<name>A0A645GUH6_9ZZZZ</name>
<gene>
    <name evidence="1" type="ORF">SDC9_175118</name>
</gene>
<evidence type="ECO:0008006" key="2">
    <source>
        <dbReference type="Google" id="ProtNLM"/>
    </source>
</evidence>
<accession>A0A645GUH6</accession>
<dbReference type="Pfam" id="PF14270">
    <property type="entry name" value="DUF4358"/>
    <property type="match status" value="1"/>
</dbReference>
<dbReference type="InterPro" id="IPR025648">
    <property type="entry name" value="DUF4358"/>
</dbReference>
<reference evidence="1" key="1">
    <citation type="submission" date="2019-08" db="EMBL/GenBank/DDBJ databases">
        <authorList>
            <person name="Kucharzyk K."/>
            <person name="Murdoch R.W."/>
            <person name="Higgins S."/>
            <person name="Loffler F."/>
        </authorList>
    </citation>
    <scope>NUCLEOTIDE SEQUENCE</scope>
</reference>
<protein>
    <recommendedName>
        <fullName evidence="2">DUF4358 domain-containing protein</fullName>
    </recommendedName>
</protein>
<organism evidence="1">
    <name type="scientific">bioreactor metagenome</name>
    <dbReference type="NCBI Taxonomy" id="1076179"/>
    <lineage>
        <taxon>unclassified sequences</taxon>
        <taxon>metagenomes</taxon>
        <taxon>ecological metagenomes</taxon>
    </lineage>
</organism>
<proteinExistence type="predicted"/>
<dbReference type="EMBL" id="VSSQ01077673">
    <property type="protein sequence ID" value="MPN27684.1"/>
    <property type="molecule type" value="Genomic_DNA"/>
</dbReference>
<evidence type="ECO:0000313" key="1">
    <source>
        <dbReference type="EMBL" id="MPN27684.1"/>
    </source>
</evidence>
<dbReference type="AlphaFoldDB" id="A0A645GUH6"/>
<comment type="caution">
    <text evidence="1">The sequence shown here is derived from an EMBL/GenBank/DDBJ whole genome shotgun (WGS) entry which is preliminary data.</text>
</comment>